<evidence type="ECO:0000259" key="1">
    <source>
        <dbReference type="Pfam" id="PF08457"/>
    </source>
</evidence>
<dbReference type="PANTHER" id="PTHR22028:SF5">
    <property type="entry name" value="COILED-COIL DOMAIN-CONTAINING PROTEIN 191"/>
    <property type="match status" value="1"/>
</dbReference>
<name>A0A9P0D6X9_9CUCU</name>
<evidence type="ECO:0000313" key="3">
    <source>
        <dbReference type="Proteomes" id="UP001153636"/>
    </source>
</evidence>
<dbReference type="EMBL" id="OV651817">
    <property type="protein sequence ID" value="CAH1111362.1"/>
    <property type="molecule type" value="Genomic_DNA"/>
</dbReference>
<dbReference type="InterPro" id="IPR013665">
    <property type="entry name" value="Sfi1_dom"/>
</dbReference>
<dbReference type="OrthoDB" id="6256972at2759"/>
<dbReference type="AlphaFoldDB" id="A0A9P0D6X9"/>
<proteinExistence type="predicted"/>
<sequence>MEQESRGNDCLAGHHYKNTLLKNCINAWIVLVEDSYKIKTEIADEHFKYKTLKRSFAIWCEFRLETVRNMQVAEDIYDLRLTSNVFIHWNRYTCLQFMQQQRKIQKADKHYGRWLLFRCFYQWKSLKIVVQLEKAKDLKKERWRQKVWEVLPDYQPPID</sequence>
<dbReference type="Pfam" id="PF08457">
    <property type="entry name" value="Sfi1"/>
    <property type="match status" value="1"/>
</dbReference>
<protein>
    <recommendedName>
        <fullName evidence="1">Sfi1 spindle body domain-containing protein</fullName>
    </recommendedName>
</protein>
<dbReference type="PANTHER" id="PTHR22028">
    <property type="entry name" value="SFI1 SPINDLE BODY DOMAIN-CONTAINING PROTEIN-RELATED"/>
    <property type="match status" value="1"/>
</dbReference>
<gene>
    <name evidence="2" type="ORF">PSYICH_LOCUS10871</name>
</gene>
<organism evidence="2 3">
    <name type="scientific">Psylliodes chrysocephalus</name>
    <dbReference type="NCBI Taxonomy" id="3402493"/>
    <lineage>
        <taxon>Eukaryota</taxon>
        <taxon>Metazoa</taxon>
        <taxon>Ecdysozoa</taxon>
        <taxon>Arthropoda</taxon>
        <taxon>Hexapoda</taxon>
        <taxon>Insecta</taxon>
        <taxon>Pterygota</taxon>
        <taxon>Neoptera</taxon>
        <taxon>Endopterygota</taxon>
        <taxon>Coleoptera</taxon>
        <taxon>Polyphaga</taxon>
        <taxon>Cucujiformia</taxon>
        <taxon>Chrysomeloidea</taxon>
        <taxon>Chrysomelidae</taxon>
        <taxon>Galerucinae</taxon>
        <taxon>Alticini</taxon>
        <taxon>Psylliodes</taxon>
    </lineage>
</organism>
<dbReference type="Proteomes" id="UP001153636">
    <property type="component" value="Chromosome 5"/>
</dbReference>
<feature type="domain" description="Sfi1 spindle body" evidence="1">
    <location>
        <begin position="10"/>
        <end position="146"/>
    </location>
</feature>
<accession>A0A9P0D6X9</accession>
<reference evidence="2" key="1">
    <citation type="submission" date="2022-01" db="EMBL/GenBank/DDBJ databases">
        <authorList>
            <person name="King R."/>
        </authorList>
    </citation>
    <scope>NUCLEOTIDE SEQUENCE</scope>
</reference>
<dbReference type="InterPro" id="IPR052270">
    <property type="entry name" value="CACF_protein"/>
</dbReference>
<evidence type="ECO:0000313" key="2">
    <source>
        <dbReference type="EMBL" id="CAH1111362.1"/>
    </source>
</evidence>
<keyword evidence="3" id="KW-1185">Reference proteome</keyword>